<dbReference type="Pfam" id="PF17481">
    <property type="entry name" value="Phage_sheath_domII"/>
    <property type="match status" value="1"/>
</dbReference>
<dbReference type="Pfam" id="PF04984">
    <property type="entry name" value="Phage_sheath_1"/>
    <property type="match status" value="1"/>
</dbReference>
<dbReference type="Gene3D" id="3.30.1490.360">
    <property type="match status" value="1"/>
</dbReference>
<dbReference type="InterPro" id="IPR020287">
    <property type="entry name" value="Tail_sheath_C"/>
</dbReference>
<evidence type="ECO:0000313" key="6">
    <source>
        <dbReference type="Proteomes" id="UP000477402"/>
    </source>
</evidence>
<dbReference type="Proteomes" id="UP000477402">
    <property type="component" value="Unassembled WGS sequence"/>
</dbReference>
<protein>
    <submittedName>
        <fullName evidence="5">Phage tail sheath protein</fullName>
    </submittedName>
</protein>
<comment type="similarity">
    <text evidence="1">Belongs to the myoviridae tail sheath protein family.</text>
</comment>
<comment type="caution">
    <text evidence="5">The sequence shown here is derived from an EMBL/GenBank/DDBJ whole genome shotgun (WGS) entry which is preliminary data.</text>
</comment>
<reference evidence="5 6" key="1">
    <citation type="submission" date="2019-12" db="EMBL/GenBank/DDBJ databases">
        <title>Draft Genome Sequences of L. lactis strains MS22333, MS22334, MS22336, and MS22337, Isolated from Spontaneous Fermented Camel Milk in Ethiopia.</title>
        <authorList>
            <person name="Bragason E."/>
            <person name="Hansen E.B."/>
            <person name="Guya M.E."/>
            <person name="Berhe T."/>
        </authorList>
    </citation>
    <scope>NUCLEOTIDE SEQUENCE [LARGE SCALE GENOMIC DNA]</scope>
    <source>
        <strain evidence="5 6">MS22336</strain>
    </source>
</reference>
<evidence type="ECO:0000259" key="4">
    <source>
        <dbReference type="Pfam" id="PF17482"/>
    </source>
</evidence>
<feature type="domain" description="Tail sheath protein C-terminal" evidence="4">
    <location>
        <begin position="353"/>
        <end position="454"/>
    </location>
</feature>
<name>A0A6B3S3J9_9LACT</name>
<evidence type="ECO:0000259" key="3">
    <source>
        <dbReference type="Pfam" id="PF17481"/>
    </source>
</evidence>
<dbReference type="RefSeq" id="WP_163646669.1">
    <property type="nucleotide sequence ID" value="NZ_RIGB01000062.1"/>
</dbReference>
<dbReference type="Gene3D" id="3.30.360.90">
    <property type="match status" value="1"/>
</dbReference>
<feature type="domain" description="Tail sheath protein subtilisin-like" evidence="2">
    <location>
        <begin position="202"/>
        <end position="346"/>
    </location>
</feature>
<sequence length="455" mass="49078">MAGGEFKNQDKKLAGAYVNVVSKRQPKANETESGVVFTITKGLKWGLNGVIEVNPTSNFVSLFGVSIDDSALTALRNILLQAEKVYVFNFNGGLKAAGTMLVLPWKFTAKYSGTRGNDLKVIVTPDPSSTGKYTVQTFFGTILVDTQSVSKASELMENDYFVATTVSGATSDDGLSMLKDLSTPVTTTFTGGTDVDAGTQTDALIEAIETYDFNVLTAAGEESTAAIHKLFAVTAIRLRDKLGRKVQAVIPESASYTPNHEGVIVVANGVKLKDGTVLTPTFAAAFVAGATSAAAPNQSLTYMQFPDAVDAVPRYNEETQIKKVNAGVMFFISSRGAVKISTDINSLHVFSNDKNKDFSKMRVLRVLDNIANDTRETWEDQFIGQVTNNVTGRDLFKADRVRFLNSLQSIGAIQNFDPAADIDVSEGENKDSVVATINVQPTDAMEKLYMTVVMN</sequence>
<dbReference type="Gene3D" id="2.60.40.4290">
    <property type="match status" value="1"/>
</dbReference>
<dbReference type="Pfam" id="PF17482">
    <property type="entry name" value="Phage_sheath_1C"/>
    <property type="match status" value="1"/>
</dbReference>
<dbReference type="Gene3D" id="3.40.50.11790">
    <property type="match status" value="1"/>
</dbReference>
<dbReference type="EMBL" id="WWDJ01000047">
    <property type="protein sequence ID" value="NEX55400.1"/>
    <property type="molecule type" value="Genomic_DNA"/>
</dbReference>
<dbReference type="AlphaFoldDB" id="A0A6B3S3J9"/>
<feature type="domain" description="Phage tail sheath protein-like beta-sandwich" evidence="3">
    <location>
        <begin position="92"/>
        <end position="194"/>
    </location>
</feature>
<dbReference type="InterPro" id="IPR035326">
    <property type="entry name" value="Beta_sandwich_Seath"/>
</dbReference>
<evidence type="ECO:0000313" key="5">
    <source>
        <dbReference type="EMBL" id="NEX55400.1"/>
    </source>
</evidence>
<dbReference type="Gene3D" id="3.30.1370.220">
    <property type="match status" value="1"/>
</dbReference>
<evidence type="ECO:0000259" key="2">
    <source>
        <dbReference type="Pfam" id="PF04984"/>
    </source>
</evidence>
<evidence type="ECO:0000256" key="1">
    <source>
        <dbReference type="ARBA" id="ARBA00008005"/>
    </source>
</evidence>
<proteinExistence type="inferred from homology"/>
<dbReference type="InterPro" id="IPR035089">
    <property type="entry name" value="Phage_sheath_subtilisin"/>
</dbReference>
<organism evidence="5 6">
    <name type="scientific">Lactococcus lactis</name>
    <dbReference type="NCBI Taxonomy" id="1358"/>
    <lineage>
        <taxon>Bacteria</taxon>
        <taxon>Bacillati</taxon>
        <taxon>Bacillota</taxon>
        <taxon>Bacilli</taxon>
        <taxon>Lactobacillales</taxon>
        <taxon>Streptococcaceae</taxon>
        <taxon>Lactococcus</taxon>
    </lineage>
</organism>
<gene>
    <name evidence="5" type="ORF">GTP08_06805</name>
</gene>
<accession>A0A6B3S3J9</accession>